<feature type="chain" id="PRO_5014789713" evidence="3">
    <location>
        <begin position="29"/>
        <end position="790"/>
    </location>
</feature>
<proteinExistence type="inferred from homology"/>
<sequence length="790" mass="88020">MPSLKAQPSFVRHGTLIACLAIGFQARAAATSDVTPAPPMAVHQTADGFEAEVGSETVRVMACGDSVIHVVAFPSNAPAQGASPAQPWMLDRSASCPGASFTFTRDAAAPSLKTAKLLVNIQDPGGNLTFSSTDGVDLLKEFARIPRTYEPVQVDGMSAFHTEDRFSPGMTEGLYGLGQHQNGMFNYRGATVELAQNNTDVAVPLLLSSKGYGLLWNTASLTTFDNRYAQVFSFSSAAAQAVDYYFIYGPDFDQIIHHYRQMTGHAPMLPAWAYGFFQSKDTYESQAAILDVPRRYRSEHIPLDCIVQDGGWWKVKGDPEFRPEYTDVPAELKELHDAHVHTMLSVWGGYKDGSVDLETMKKNGWLIPGTEQYDATNPAARDFFWKSLPGPLLAEGWDAFWLDASEPDFGPHEGDALLLGKKLAIGSGTMYTNIYPLLHTGGIAEHWKQVSQEKRVLLLTRSAFLGEQRNGAIVWSGDVYPTNWALRRQIAAGLNFAVSGMPYWTTDVAGYFPYDESASMTSPEYQELYLRWFEFGVFCPIFRTHGHRPHNEIWTYDKVEPALEEYDRLRYRMLPYIYSLAWKVTHDDYTMQRPLIIDWRTDPKVADIADEYMFGPAFLVSPVWKQGAKKRDVYLPAAPAWYNFWSGDKTTSRQELEADAPLDRIPLFIRAGSIVPLGPEIEYAGQRTAWPIELRIYRGADGTFDLYQDEGDGYGYEHGASSVIPIQWDDASATLTLGERAGSFRDMSEHIAFRIVLVGHGHGIGESVSNDADAVADYVGKKIELKLALK</sequence>
<dbReference type="OrthoDB" id="176168at2"/>
<dbReference type="AlphaFoldDB" id="A0A2N9L2W4"/>
<keyword evidence="3" id="KW-0732">Signal</keyword>
<dbReference type="Pfam" id="PF01055">
    <property type="entry name" value="Glyco_hydro_31_2nd"/>
    <property type="match status" value="1"/>
</dbReference>
<keyword evidence="2" id="KW-0326">Glycosidase</keyword>
<dbReference type="SUPFAM" id="SSF51445">
    <property type="entry name" value="(Trans)glycosidases"/>
    <property type="match status" value="1"/>
</dbReference>
<evidence type="ECO:0000256" key="2">
    <source>
        <dbReference type="RuleBase" id="RU361185"/>
    </source>
</evidence>
<protein>
    <submittedName>
        <fullName evidence="8">Uncharacterized protein</fullName>
    </submittedName>
</protein>
<feature type="domain" description="DUF5110" evidence="6">
    <location>
        <begin position="691"/>
        <end position="759"/>
    </location>
</feature>
<dbReference type="InterPro" id="IPR025887">
    <property type="entry name" value="Glyco_hydro_31_N_dom"/>
</dbReference>
<accession>A0A2N9L2W4</accession>
<dbReference type="GO" id="GO:0004553">
    <property type="term" value="F:hydrolase activity, hydrolyzing O-glycosyl compounds"/>
    <property type="evidence" value="ECO:0007669"/>
    <property type="project" value="InterPro"/>
</dbReference>
<dbReference type="Gene3D" id="2.60.40.1760">
    <property type="entry name" value="glycosyl hydrolase (family 31)"/>
    <property type="match status" value="1"/>
</dbReference>
<dbReference type="PANTHER" id="PTHR43863:SF2">
    <property type="entry name" value="MALTASE-GLUCOAMYLASE"/>
    <property type="match status" value="1"/>
</dbReference>
<dbReference type="InterPro" id="IPR017853">
    <property type="entry name" value="GH"/>
</dbReference>
<feature type="domain" description="Glycoside hydrolase family 31 TIM barrel" evidence="4">
    <location>
        <begin position="267"/>
        <end position="580"/>
    </location>
</feature>
<dbReference type="Pfam" id="PF21365">
    <property type="entry name" value="Glyco_hydro_31_3rd"/>
    <property type="match status" value="1"/>
</dbReference>
<dbReference type="InterPro" id="IPR033403">
    <property type="entry name" value="DUF5110"/>
</dbReference>
<dbReference type="InterPro" id="IPR051816">
    <property type="entry name" value="Glycosyl_Hydrolase_31"/>
</dbReference>
<dbReference type="PANTHER" id="PTHR43863">
    <property type="entry name" value="HYDROLASE, PUTATIVE (AFU_ORTHOLOGUE AFUA_1G03140)-RELATED"/>
    <property type="match status" value="1"/>
</dbReference>
<evidence type="ECO:0000313" key="8">
    <source>
        <dbReference type="EMBL" id="SPE17666.1"/>
    </source>
</evidence>
<dbReference type="EMBL" id="OKRB01000013">
    <property type="protein sequence ID" value="SPE17666.1"/>
    <property type="molecule type" value="Genomic_DNA"/>
</dbReference>
<evidence type="ECO:0000259" key="5">
    <source>
        <dbReference type="Pfam" id="PF13802"/>
    </source>
</evidence>
<dbReference type="Pfam" id="PF17137">
    <property type="entry name" value="DUF5110"/>
    <property type="match status" value="1"/>
</dbReference>
<evidence type="ECO:0000256" key="1">
    <source>
        <dbReference type="ARBA" id="ARBA00007806"/>
    </source>
</evidence>
<dbReference type="CDD" id="cd06591">
    <property type="entry name" value="GH31_xylosidase_XylS"/>
    <property type="match status" value="1"/>
</dbReference>
<evidence type="ECO:0000259" key="7">
    <source>
        <dbReference type="Pfam" id="PF21365"/>
    </source>
</evidence>
<comment type="similarity">
    <text evidence="1 2">Belongs to the glycosyl hydrolase 31 family.</text>
</comment>
<feature type="signal peptide" evidence="3">
    <location>
        <begin position="1"/>
        <end position="28"/>
    </location>
</feature>
<dbReference type="Gene3D" id="3.20.20.80">
    <property type="entry name" value="Glycosidases"/>
    <property type="match status" value="1"/>
</dbReference>
<dbReference type="CDD" id="cd14752">
    <property type="entry name" value="GH31_N"/>
    <property type="match status" value="1"/>
</dbReference>
<feature type="domain" description="Glycosyl hydrolase family 31 C-terminal" evidence="7">
    <location>
        <begin position="589"/>
        <end position="675"/>
    </location>
</feature>
<gene>
    <name evidence="8" type="ORF">SBA5_110026</name>
</gene>
<feature type="domain" description="Glycoside hydrolase family 31 N-terminal" evidence="5">
    <location>
        <begin position="58"/>
        <end position="225"/>
    </location>
</feature>
<dbReference type="Pfam" id="PF13802">
    <property type="entry name" value="Gal_mutarotas_2"/>
    <property type="match status" value="1"/>
</dbReference>
<keyword evidence="2" id="KW-0378">Hydrolase</keyword>
<dbReference type="Proteomes" id="UP000239735">
    <property type="component" value="Unassembled WGS sequence"/>
</dbReference>
<name>A0A2N9L2W4_9BACT</name>
<dbReference type="InterPro" id="IPR011013">
    <property type="entry name" value="Gal_mutarotase_sf_dom"/>
</dbReference>
<evidence type="ECO:0000259" key="4">
    <source>
        <dbReference type="Pfam" id="PF01055"/>
    </source>
</evidence>
<reference evidence="9" key="1">
    <citation type="submission" date="2018-02" db="EMBL/GenBank/DDBJ databases">
        <authorList>
            <person name="Hausmann B."/>
        </authorList>
    </citation>
    <scope>NUCLEOTIDE SEQUENCE [LARGE SCALE GENOMIC DNA]</scope>
    <source>
        <strain evidence="9">Peat soil MAG SbA5</strain>
    </source>
</reference>
<evidence type="ECO:0000259" key="6">
    <source>
        <dbReference type="Pfam" id="PF17137"/>
    </source>
</evidence>
<dbReference type="GO" id="GO:0030246">
    <property type="term" value="F:carbohydrate binding"/>
    <property type="evidence" value="ECO:0007669"/>
    <property type="project" value="InterPro"/>
</dbReference>
<evidence type="ECO:0000313" key="9">
    <source>
        <dbReference type="Proteomes" id="UP000239735"/>
    </source>
</evidence>
<dbReference type="GO" id="GO:0005975">
    <property type="term" value="P:carbohydrate metabolic process"/>
    <property type="evidence" value="ECO:0007669"/>
    <property type="project" value="InterPro"/>
</dbReference>
<dbReference type="SUPFAM" id="SSF74650">
    <property type="entry name" value="Galactose mutarotase-like"/>
    <property type="match status" value="1"/>
</dbReference>
<dbReference type="InterPro" id="IPR013780">
    <property type="entry name" value="Glyco_hydro_b"/>
</dbReference>
<evidence type="ECO:0000256" key="3">
    <source>
        <dbReference type="SAM" id="SignalP"/>
    </source>
</evidence>
<organism evidence="8 9">
    <name type="scientific">Candidatus Sulfuritelmatomonas gaucii</name>
    <dbReference type="NCBI Taxonomy" id="2043161"/>
    <lineage>
        <taxon>Bacteria</taxon>
        <taxon>Pseudomonadati</taxon>
        <taxon>Acidobacteriota</taxon>
        <taxon>Terriglobia</taxon>
        <taxon>Terriglobales</taxon>
        <taxon>Acidobacteriaceae</taxon>
        <taxon>Candidatus Sulfuritelmatomonas</taxon>
    </lineage>
</organism>
<dbReference type="Gene3D" id="2.60.40.1180">
    <property type="entry name" value="Golgi alpha-mannosidase II"/>
    <property type="match status" value="2"/>
</dbReference>
<dbReference type="InterPro" id="IPR048395">
    <property type="entry name" value="Glyco_hydro_31_C"/>
</dbReference>
<dbReference type="InterPro" id="IPR000322">
    <property type="entry name" value="Glyco_hydro_31_TIM"/>
</dbReference>
<dbReference type="SUPFAM" id="SSF51011">
    <property type="entry name" value="Glycosyl hydrolase domain"/>
    <property type="match status" value="1"/>
</dbReference>